<feature type="compositionally biased region" description="Low complexity" evidence="1">
    <location>
        <begin position="28"/>
        <end position="56"/>
    </location>
</feature>
<feature type="region of interest" description="Disordered" evidence="1">
    <location>
        <begin position="441"/>
        <end position="470"/>
    </location>
</feature>
<sequence length="568" mass="61603">MSTITTTTTTQHQPFTLTLSTSHFPPFTFTASPTKPTPSPSSRLTTTPTCSTSTPSRHINQEDISNSQSSRTIGREGTMSMDRDRLSIDTFTSVIERDTVYSRASNVASILRSLGPSTSEREQGINALCNYIEGKKGKGKNEEEIRKKMNVLESMVPADLGEIFVKASLRSGLAHKTTHPPPPPIPVRPVHRSRLSLASLSSIRSSSQLPPPPIPPIKPAEESPRPDNSPITYTSPSFTFSFSPGSSSSSFAKGSNSNSVFEYDCSSSSSTPSSFSSPPPLTSPFSPYTSVPFTPYSPFIRGHALTTSSTSSLGRAPTLLSPLAIGGWGRSWERPSPSSNNNDNDDRSSSRQTMVFDGISLENFPNPPDHIPSSSNPCPEEEGKMDTHFEKHIFTREFLDTNRQSRFFHVDIDDTTHDLSPTKSTSHKLDQSWLSLSISDADDNSSEGLPSAGLPSSTQTSAGSGSGSEAFEWDRIIQSQLTMNMGMDDERTVTGIESSRWSAVISNVDEITSSQDRSELLKGPTEASLLRDAYLSMLHTPPPMVNLPGPEQGDSHTILMAYAQPTTA</sequence>
<feature type="compositionally biased region" description="Pro residues" evidence="1">
    <location>
        <begin position="209"/>
        <end position="218"/>
    </location>
</feature>
<reference evidence="2 3" key="1">
    <citation type="submission" date="2024-01" db="EMBL/GenBank/DDBJ databases">
        <title>Comparative genomics of Cryptococcus and Kwoniella reveals pathogenesis evolution and contrasting modes of karyotype evolution via chromosome fusion or intercentromeric recombination.</title>
        <authorList>
            <person name="Coelho M.A."/>
            <person name="David-Palma M."/>
            <person name="Shea T."/>
            <person name="Bowers K."/>
            <person name="McGinley-Smith S."/>
            <person name="Mohammad A.W."/>
            <person name="Gnirke A."/>
            <person name="Yurkov A.M."/>
            <person name="Nowrousian M."/>
            <person name="Sun S."/>
            <person name="Cuomo C.A."/>
            <person name="Heitman J."/>
        </authorList>
    </citation>
    <scope>NUCLEOTIDE SEQUENCE [LARGE SCALE GENOMIC DNA]</scope>
    <source>
        <strain evidence="2 3">PYCC6329</strain>
    </source>
</reference>
<feature type="compositionally biased region" description="Polar residues" evidence="1">
    <location>
        <begin position="62"/>
        <end position="72"/>
    </location>
</feature>
<evidence type="ECO:0000313" key="2">
    <source>
        <dbReference type="EMBL" id="WWD07601.1"/>
    </source>
</evidence>
<dbReference type="AlphaFoldDB" id="A0AAX4KM84"/>
<dbReference type="RefSeq" id="XP_066085568.1">
    <property type="nucleotide sequence ID" value="XM_066229471.1"/>
</dbReference>
<proteinExistence type="predicted"/>
<protein>
    <submittedName>
        <fullName evidence="2">Uncharacterized protein</fullName>
    </submittedName>
</protein>
<organism evidence="2 3">
    <name type="scientific">Kwoniella europaea PYCC6329</name>
    <dbReference type="NCBI Taxonomy" id="1423913"/>
    <lineage>
        <taxon>Eukaryota</taxon>
        <taxon>Fungi</taxon>
        <taxon>Dikarya</taxon>
        <taxon>Basidiomycota</taxon>
        <taxon>Agaricomycotina</taxon>
        <taxon>Tremellomycetes</taxon>
        <taxon>Tremellales</taxon>
        <taxon>Cryptococcaceae</taxon>
        <taxon>Kwoniella</taxon>
    </lineage>
</organism>
<accession>A0AAX4KM84</accession>
<dbReference type="Proteomes" id="UP001358614">
    <property type="component" value="Chromosome 1"/>
</dbReference>
<dbReference type="KEGG" id="ker:91104503"/>
<keyword evidence="3" id="KW-1185">Reference proteome</keyword>
<feature type="region of interest" description="Disordered" evidence="1">
    <location>
        <begin position="28"/>
        <end position="74"/>
    </location>
</feature>
<evidence type="ECO:0000256" key="1">
    <source>
        <dbReference type="SAM" id="MobiDB-lite"/>
    </source>
</evidence>
<name>A0AAX4KM84_9TREE</name>
<feature type="region of interest" description="Disordered" evidence="1">
    <location>
        <begin position="201"/>
        <end position="234"/>
    </location>
</feature>
<evidence type="ECO:0000313" key="3">
    <source>
        <dbReference type="Proteomes" id="UP001358614"/>
    </source>
</evidence>
<gene>
    <name evidence="2" type="ORF">V865_005702</name>
</gene>
<dbReference type="EMBL" id="CP144089">
    <property type="protein sequence ID" value="WWD07601.1"/>
    <property type="molecule type" value="Genomic_DNA"/>
</dbReference>
<dbReference type="GeneID" id="91104503"/>
<feature type="region of interest" description="Disordered" evidence="1">
    <location>
        <begin position="330"/>
        <end position="383"/>
    </location>
</feature>